<feature type="domain" description="Methyltransferase small" evidence="6">
    <location>
        <begin position="100"/>
        <end position="194"/>
    </location>
</feature>
<keyword evidence="3 5" id="KW-0949">S-adenosyl-L-methionine</keyword>
<dbReference type="EC" id="2.1.1.297" evidence="5"/>
<dbReference type="NCBIfam" id="TIGR00536">
    <property type="entry name" value="hemK_fam"/>
    <property type="match status" value="1"/>
</dbReference>
<evidence type="ECO:0000256" key="5">
    <source>
        <dbReference type="HAMAP-Rule" id="MF_02126"/>
    </source>
</evidence>
<evidence type="ECO:0000256" key="3">
    <source>
        <dbReference type="ARBA" id="ARBA00022691"/>
    </source>
</evidence>
<dbReference type="InterPro" id="IPR040758">
    <property type="entry name" value="PrmC_N"/>
</dbReference>
<evidence type="ECO:0000259" key="7">
    <source>
        <dbReference type="Pfam" id="PF17827"/>
    </source>
</evidence>
<comment type="caution">
    <text evidence="8">The sequence shown here is derived from an EMBL/GenBank/DDBJ whole genome shotgun (WGS) entry which is preliminary data.</text>
</comment>
<dbReference type="Gene3D" id="1.10.8.10">
    <property type="entry name" value="DNA helicase RuvA subunit, C-terminal domain"/>
    <property type="match status" value="1"/>
</dbReference>
<dbReference type="Pfam" id="PF05175">
    <property type="entry name" value="MTS"/>
    <property type="match status" value="1"/>
</dbReference>
<dbReference type="InterPro" id="IPR029063">
    <property type="entry name" value="SAM-dependent_MTases_sf"/>
</dbReference>
<accession>A0A151A192</accession>
<dbReference type="Proteomes" id="UP000075418">
    <property type="component" value="Unassembled WGS sequence"/>
</dbReference>
<organism evidence="8 9">
    <name type="scientific">Staphylococcus kloosii</name>
    <dbReference type="NCBI Taxonomy" id="29384"/>
    <lineage>
        <taxon>Bacteria</taxon>
        <taxon>Bacillati</taxon>
        <taxon>Bacillota</taxon>
        <taxon>Bacilli</taxon>
        <taxon>Bacillales</taxon>
        <taxon>Staphylococcaceae</taxon>
        <taxon>Staphylococcus</taxon>
    </lineage>
</organism>
<feature type="binding site" evidence="5">
    <location>
        <begin position="184"/>
        <end position="187"/>
    </location>
    <ligand>
        <name>substrate</name>
    </ligand>
</feature>
<dbReference type="PROSITE" id="PS00092">
    <property type="entry name" value="N6_MTASE"/>
    <property type="match status" value="1"/>
</dbReference>
<reference evidence="8 9" key="1">
    <citation type="submission" date="2016-02" db="EMBL/GenBank/DDBJ databases">
        <title>Draft genome sequence of hydrocarbon degrading Staphylococcus saprophyticus Strain CNV2, isolated from crude-oil contaminated soil from Noonmati Oil Refinery, Guwahati, Assam, India.</title>
        <authorList>
            <person name="Mukherjee A."/>
            <person name="Chettri B."/>
            <person name="Langpoklakpam J."/>
            <person name="Singh A.K."/>
            <person name="Chattopadhyay D.J."/>
        </authorList>
    </citation>
    <scope>NUCLEOTIDE SEQUENCE [LARGE SCALE GENOMIC DNA]</scope>
    <source>
        <strain evidence="8 9">CNV2</strain>
    </source>
</reference>
<evidence type="ECO:0000313" key="9">
    <source>
        <dbReference type="Proteomes" id="UP000075418"/>
    </source>
</evidence>
<dbReference type="EMBL" id="LUGM01000005">
    <property type="protein sequence ID" value="KYH13005.1"/>
    <property type="molecule type" value="Genomic_DNA"/>
</dbReference>
<dbReference type="InterPro" id="IPR019874">
    <property type="entry name" value="RF_methyltr_PrmC"/>
</dbReference>
<feature type="binding site" evidence="5">
    <location>
        <position position="184"/>
    </location>
    <ligand>
        <name>S-adenosyl-L-methionine</name>
        <dbReference type="ChEBI" id="CHEBI:59789"/>
    </ligand>
</feature>
<evidence type="ECO:0000259" key="6">
    <source>
        <dbReference type="Pfam" id="PF05175"/>
    </source>
</evidence>
<dbReference type="GO" id="GO:0003676">
    <property type="term" value="F:nucleic acid binding"/>
    <property type="evidence" value="ECO:0007669"/>
    <property type="project" value="InterPro"/>
</dbReference>
<dbReference type="Pfam" id="PF17827">
    <property type="entry name" value="PrmC_N"/>
    <property type="match status" value="1"/>
</dbReference>
<evidence type="ECO:0000313" key="8">
    <source>
        <dbReference type="EMBL" id="KYH13005.1"/>
    </source>
</evidence>
<protein>
    <recommendedName>
        <fullName evidence="5">Release factor glutamine methyltransferase</fullName>
        <shortName evidence="5">RF MTase</shortName>
        <ecNumber evidence="5">2.1.1.297</ecNumber>
    </recommendedName>
    <alternativeName>
        <fullName evidence="5">N5-glutamine methyltransferase PrmC</fullName>
    </alternativeName>
    <alternativeName>
        <fullName evidence="5">Protein-(glutamine-N5) MTase PrmC</fullName>
    </alternativeName>
    <alternativeName>
        <fullName evidence="5">Protein-glutamine N-methyltransferase PrmC</fullName>
    </alternativeName>
</protein>
<name>A0A151A192_9STAP</name>
<dbReference type="GO" id="GO:0102559">
    <property type="term" value="F:peptide chain release factor N(5)-glutamine methyltransferase activity"/>
    <property type="evidence" value="ECO:0007669"/>
    <property type="project" value="UniProtKB-EC"/>
</dbReference>
<dbReference type="GO" id="GO:0032259">
    <property type="term" value="P:methylation"/>
    <property type="evidence" value="ECO:0007669"/>
    <property type="project" value="UniProtKB-KW"/>
</dbReference>
<comment type="caution">
    <text evidence="5">Lacks conserved residue(s) required for the propagation of feature annotation.</text>
</comment>
<dbReference type="PANTHER" id="PTHR18895">
    <property type="entry name" value="HEMK METHYLTRANSFERASE"/>
    <property type="match status" value="1"/>
</dbReference>
<dbReference type="SUPFAM" id="SSF53335">
    <property type="entry name" value="S-adenosyl-L-methionine-dependent methyltransferases"/>
    <property type="match status" value="1"/>
</dbReference>
<dbReference type="RefSeq" id="WP_061855704.1">
    <property type="nucleotide sequence ID" value="NZ_LUGM01000005.1"/>
</dbReference>
<evidence type="ECO:0000256" key="2">
    <source>
        <dbReference type="ARBA" id="ARBA00022679"/>
    </source>
</evidence>
<keyword evidence="2 5" id="KW-0808">Transferase</keyword>
<dbReference type="InterPro" id="IPR002052">
    <property type="entry name" value="DNA_methylase_N6_adenine_CS"/>
</dbReference>
<comment type="function">
    <text evidence="5">Methylates the class 1 translation termination release factors RF1/PrfA and RF2/PrfB on the glutamine residue of the universally conserved GGQ motif.</text>
</comment>
<gene>
    <name evidence="5" type="primary">prmC</name>
    <name evidence="8" type="ORF">A0131_11795</name>
</gene>
<dbReference type="InterPro" id="IPR004556">
    <property type="entry name" value="HemK-like"/>
</dbReference>
<dbReference type="PANTHER" id="PTHR18895:SF74">
    <property type="entry name" value="MTRF1L RELEASE FACTOR GLUTAMINE METHYLTRANSFERASE"/>
    <property type="match status" value="1"/>
</dbReference>
<feature type="binding site" evidence="5">
    <location>
        <begin position="117"/>
        <end position="121"/>
    </location>
    <ligand>
        <name>S-adenosyl-L-methionine</name>
        <dbReference type="ChEBI" id="CHEBI:59789"/>
    </ligand>
</feature>
<dbReference type="NCBIfam" id="TIGR03534">
    <property type="entry name" value="RF_mod_PrmC"/>
    <property type="match status" value="1"/>
</dbReference>
<comment type="catalytic activity">
    <reaction evidence="4 5">
        <text>L-glutaminyl-[peptide chain release factor] + S-adenosyl-L-methionine = N(5)-methyl-L-glutaminyl-[peptide chain release factor] + S-adenosyl-L-homocysteine + H(+)</text>
        <dbReference type="Rhea" id="RHEA:42896"/>
        <dbReference type="Rhea" id="RHEA-COMP:10271"/>
        <dbReference type="Rhea" id="RHEA-COMP:10272"/>
        <dbReference type="ChEBI" id="CHEBI:15378"/>
        <dbReference type="ChEBI" id="CHEBI:30011"/>
        <dbReference type="ChEBI" id="CHEBI:57856"/>
        <dbReference type="ChEBI" id="CHEBI:59789"/>
        <dbReference type="ChEBI" id="CHEBI:61891"/>
        <dbReference type="EC" id="2.1.1.297"/>
    </reaction>
</comment>
<evidence type="ECO:0000256" key="1">
    <source>
        <dbReference type="ARBA" id="ARBA00022603"/>
    </source>
</evidence>
<comment type="similarity">
    <text evidence="5">Belongs to the protein N5-glutamine methyltransferase family. PrmC subfamily.</text>
</comment>
<dbReference type="Gene3D" id="3.40.50.150">
    <property type="entry name" value="Vaccinia Virus protein VP39"/>
    <property type="match status" value="1"/>
</dbReference>
<evidence type="ECO:0000256" key="4">
    <source>
        <dbReference type="ARBA" id="ARBA00048391"/>
    </source>
</evidence>
<dbReference type="InterPro" id="IPR007848">
    <property type="entry name" value="Small_mtfrase_dom"/>
</dbReference>
<dbReference type="HAMAP" id="MF_02126">
    <property type="entry name" value="RF_methyltr_PrmC"/>
    <property type="match status" value="1"/>
</dbReference>
<dbReference type="InterPro" id="IPR050320">
    <property type="entry name" value="N5-glutamine_MTase"/>
</dbReference>
<feature type="domain" description="Release factor glutamine methyltransferase N-terminal" evidence="7">
    <location>
        <begin position="10"/>
        <end position="74"/>
    </location>
</feature>
<proteinExistence type="inferred from homology"/>
<dbReference type="CDD" id="cd02440">
    <property type="entry name" value="AdoMet_MTases"/>
    <property type="match status" value="1"/>
</dbReference>
<sequence>MVKFKDFINDAKAKCATKDLDTSSVDWLIMDLFDWNRTDMIMKQNKIPTEMEQNKLDDAFERLYQGEPVQYIVGFQSFYGEVFDVNQYCLIPRPETEEVMLHFLDELPDNSKVVDIGTGSGNIPVMLKKLNKSLEVFATDISLEALKVAKSNAQKHEVDINFLHGDCLTPLIEQQITVDGLISNPPYIDRKDIDIMTNSVVNFEPDSALFADDNGLAIYKSILEDLPHVLNDNAKVVFEIGFNQAEILKTIIESLYSHIDVKIIQDINNNDRIISFNW</sequence>
<dbReference type="AlphaFoldDB" id="A0A151A192"/>
<keyword evidence="1 5" id="KW-0489">Methyltransferase</keyword>
<feature type="binding site" evidence="5">
    <location>
        <position position="140"/>
    </location>
    <ligand>
        <name>S-adenosyl-L-methionine</name>
        <dbReference type="ChEBI" id="CHEBI:59789"/>
    </ligand>
</feature>